<comment type="caution">
    <text evidence="1">The sequence shown here is derived from an EMBL/GenBank/DDBJ whole genome shotgun (WGS) entry which is preliminary data.</text>
</comment>
<evidence type="ECO:0000313" key="2">
    <source>
        <dbReference type="Proteomes" id="UP000681075"/>
    </source>
</evidence>
<dbReference type="AlphaFoldDB" id="A0A8S8XDT0"/>
<dbReference type="RefSeq" id="WP_420243102.1">
    <property type="nucleotide sequence ID" value="NZ_BOPV01000001.1"/>
</dbReference>
<evidence type="ECO:0000313" key="1">
    <source>
        <dbReference type="EMBL" id="GIL39989.1"/>
    </source>
</evidence>
<protein>
    <submittedName>
        <fullName evidence="1">Uncharacterized protein</fullName>
    </submittedName>
</protein>
<gene>
    <name evidence="1" type="ORF">TMPK1_22260</name>
</gene>
<dbReference type="EMBL" id="BOPV01000001">
    <property type="protein sequence ID" value="GIL39989.1"/>
    <property type="molecule type" value="Genomic_DNA"/>
</dbReference>
<reference evidence="1" key="1">
    <citation type="submission" date="2021-02" db="EMBL/GenBank/DDBJ databases">
        <title>Genome sequence of Rhodospirillales sp. strain TMPK1 isolated from soil.</title>
        <authorList>
            <person name="Nakai R."/>
            <person name="Kusada H."/>
            <person name="Tamaki H."/>
        </authorList>
    </citation>
    <scope>NUCLEOTIDE SEQUENCE</scope>
    <source>
        <strain evidence="1">TMPK1</strain>
    </source>
</reference>
<organism evidence="1 2">
    <name type="scientific">Roseiterribacter gracilis</name>
    <dbReference type="NCBI Taxonomy" id="2812848"/>
    <lineage>
        <taxon>Bacteria</taxon>
        <taxon>Pseudomonadati</taxon>
        <taxon>Pseudomonadota</taxon>
        <taxon>Alphaproteobacteria</taxon>
        <taxon>Rhodospirillales</taxon>
        <taxon>Roseiterribacteraceae</taxon>
        <taxon>Roseiterribacter</taxon>
    </lineage>
</organism>
<sequence>MDRSEFEAALTADTPPQGWSRPLQALWHAARGDWTAAHELAQAGDDQAHAWVHAHLHRIEGDMSNARYWYGRAKQPAADGTFDDERAAMVAKL</sequence>
<accession>A0A8S8XDT0</accession>
<dbReference type="Proteomes" id="UP000681075">
    <property type="component" value="Unassembled WGS sequence"/>
</dbReference>
<keyword evidence="2" id="KW-1185">Reference proteome</keyword>
<proteinExistence type="predicted"/>
<name>A0A8S8XDT0_9PROT</name>